<evidence type="ECO:0000256" key="2">
    <source>
        <dbReference type="SAM" id="SignalP"/>
    </source>
</evidence>
<name>A0ABV7WKS3_9MICO</name>
<reference evidence="5" key="1">
    <citation type="journal article" date="2019" name="Int. J. Syst. Evol. Microbiol.">
        <title>The Global Catalogue of Microorganisms (GCM) 10K type strain sequencing project: providing services to taxonomists for standard genome sequencing and annotation.</title>
        <authorList>
            <consortium name="The Broad Institute Genomics Platform"/>
            <consortium name="The Broad Institute Genome Sequencing Center for Infectious Disease"/>
            <person name="Wu L."/>
            <person name="Ma J."/>
        </authorList>
    </citation>
    <scope>NUCLEOTIDE SEQUENCE [LARGE SCALE GENOMIC DNA]</scope>
    <source>
        <strain evidence="5">NCAIM B.02333</strain>
    </source>
</reference>
<feature type="chain" id="PRO_5047145654" description="Bulb-type lectin domain-containing protein" evidence="2">
    <location>
        <begin position="27"/>
        <end position="432"/>
    </location>
</feature>
<dbReference type="Proteomes" id="UP001595685">
    <property type="component" value="Unassembled WGS sequence"/>
</dbReference>
<dbReference type="RefSeq" id="WP_340291241.1">
    <property type="nucleotide sequence ID" value="NZ_JBBEOI010000034.1"/>
</dbReference>
<dbReference type="Gene3D" id="2.90.10.30">
    <property type="match status" value="1"/>
</dbReference>
<sequence length="432" mass="45628">MGRPTRHLLAAAAALALLAPAGAVQAGTGPAGAAVTLTGAAAPRDDDVLTVGETLLPGDALVSPDGRWRLAVAADGAFFVERGTWLRPEDRTLRVADPSVLRYTLQEDGNLVVIYQDRAPEGYGSDGTGTTSVRLGDDGALSFADAGGTVVERVPRVTDTRYYGTPPGALARGDVLLPGEVASDDAGDSRLVMQTDGNLVLYRAGVALWSSGTWGNPGAGLVFQEDDNVVVYSSEGTGRRPLFSTRTDDAQSGGVQSRGGRTQPSLLQASLVVRSGSVEVQRLIGVCCRTEGRPTVIDFLVETAWASDWSSDRVAPGDALRIGDRRTSPDGSCTLVMQGDRNLVQYCDGAAVWASGVPRVLTDDVWFDVRADMQQDGNLVVYQLGTPRDGERPGWNTGTRTPGSTLVLQDDRNVVLYAPGGRPTWSTRTGRL</sequence>
<feature type="domain" description="Bulb-type lectin" evidence="3">
    <location>
        <begin position="311"/>
        <end position="429"/>
    </location>
</feature>
<protein>
    <recommendedName>
        <fullName evidence="3">Bulb-type lectin domain-containing protein</fullName>
    </recommendedName>
</protein>
<evidence type="ECO:0000313" key="5">
    <source>
        <dbReference type="Proteomes" id="UP001595685"/>
    </source>
</evidence>
<keyword evidence="5" id="KW-1185">Reference proteome</keyword>
<evidence type="ECO:0000256" key="1">
    <source>
        <dbReference type="SAM" id="MobiDB-lite"/>
    </source>
</evidence>
<gene>
    <name evidence="4" type="ORF">ACFOLH_18705</name>
</gene>
<dbReference type="PROSITE" id="PS50927">
    <property type="entry name" value="BULB_LECTIN"/>
    <property type="match status" value="1"/>
</dbReference>
<dbReference type="InterPro" id="IPR036426">
    <property type="entry name" value="Bulb-type_lectin_dom_sf"/>
</dbReference>
<dbReference type="Gene3D" id="2.90.10.10">
    <property type="entry name" value="Bulb-type lectin domain"/>
    <property type="match status" value="3"/>
</dbReference>
<dbReference type="InterPro" id="IPR001480">
    <property type="entry name" value="Bulb-type_lectin_dom"/>
</dbReference>
<feature type="region of interest" description="Disordered" evidence="1">
    <location>
        <begin position="240"/>
        <end position="261"/>
    </location>
</feature>
<evidence type="ECO:0000313" key="4">
    <source>
        <dbReference type="EMBL" id="MFC3690384.1"/>
    </source>
</evidence>
<keyword evidence="2" id="KW-0732">Signal</keyword>
<organism evidence="4 5">
    <name type="scientific">Aquipuribacter hungaricus</name>
    <dbReference type="NCBI Taxonomy" id="545624"/>
    <lineage>
        <taxon>Bacteria</taxon>
        <taxon>Bacillati</taxon>
        <taxon>Actinomycetota</taxon>
        <taxon>Actinomycetes</taxon>
        <taxon>Micrococcales</taxon>
        <taxon>Intrasporangiaceae</taxon>
        <taxon>Aquipuribacter</taxon>
    </lineage>
</organism>
<dbReference type="SUPFAM" id="SSF51110">
    <property type="entry name" value="alpha-D-mannose-specific plant lectins"/>
    <property type="match status" value="2"/>
</dbReference>
<dbReference type="SMART" id="SM00108">
    <property type="entry name" value="B_lectin"/>
    <property type="match status" value="2"/>
</dbReference>
<comment type="caution">
    <text evidence="4">The sequence shown here is derived from an EMBL/GenBank/DDBJ whole genome shotgun (WGS) entry which is preliminary data.</text>
</comment>
<accession>A0ABV7WKS3</accession>
<dbReference type="EMBL" id="JBHRWW010000022">
    <property type="protein sequence ID" value="MFC3690384.1"/>
    <property type="molecule type" value="Genomic_DNA"/>
</dbReference>
<proteinExistence type="predicted"/>
<evidence type="ECO:0000259" key="3">
    <source>
        <dbReference type="PROSITE" id="PS50927"/>
    </source>
</evidence>
<feature type="signal peptide" evidence="2">
    <location>
        <begin position="1"/>
        <end position="26"/>
    </location>
</feature>